<protein>
    <submittedName>
        <fullName evidence="1">Stage III sporulation protein AB</fullName>
    </submittedName>
</protein>
<dbReference type="RefSeq" id="WP_072902242.1">
    <property type="nucleotide sequence ID" value="NZ_FRAD01000005.1"/>
</dbReference>
<dbReference type="Proteomes" id="UP000183952">
    <property type="component" value="Unassembled WGS sequence"/>
</dbReference>
<reference evidence="1 2" key="1">
    <citation type="submission" date="2016-11" db="EMBL/GenBank/DDBJ databases">
        <authorList>
            <person name="Jaros S."/>
            <person name="Januszkiewicz K."/>
            <person name="Wedrychowicz H."/>
        </authorList>
    </citation>
    <scope>NUCLEOTIDE SEQUENCE [LARGE SCALE GENOMIC DNA]</scope>
    <source>
        <strain evidence="1 2">DSM 3090</strain>
    </source>
</reference>
<name>A0A1M6L5H3_9CLOT</name>
<dbReference type="STRING" id="1121331.SAMN02745248_00630"/>
<organism evidence="1 2">
    <name type="scientific">Hathewaya proteolytica DSM 3090</name>
    <dbReference type="NCBI Taxonomy" id="1121331"/>
    <lineage>
        <taxon>Bacteria</taxon>
        <taxon>Bacillati</taxon>
        <taxon>Bacillota</taxon>
        <taxon>Clostridia</taxon>
        <taxon>Eubacteriales</taxon>
        <taxon>Clostridiaceae</taxon>
        <taxon>Hathewaya</taxon>
    </lineage>
</organism>
<accession>A0A1M6L5H3</accession>
<sequence length="172" mass="19498">MIKLLGALMILFGCSYIGIIKSCSLKNRRKELLQLQKAIHILESEIMYLYTEVPYIFLKIGENIGEGVGKIFQTAGKSLINGDIFDVYNALNDAASKNKFNTHLENKDLEIIMDLGKVLGKWDIESHKNEFIMAKNMVDENLEESKKNEIKMSKMYTVLGVTFGLTICILLI</sequence>
<dbReference type="EMBL" id="FRAD01000005">
    <property type="protein sequence ID" value="SHJ66451.1"/>
    <property type="molecule type" value="Genomic_DNA"/>
</dbReference>
<proteinExistence type="predicted"/>
<gene>
    <name evidence="1" type="ORF">SAMN02745248_00630</name>
</gene>
<dbReference type="PIRSF" id="PIRSF021435">
    <property type="entry name" value="SpoIIIAB"/>
    <property type="match status" value="1"/>
</dbReference>
<dbReference type="InterPro" id="IPR014198">
    <property type="entry name" value="Spore_III_AB"/>
</dbReference>
<dbReference type="AlphaFoldDB" id="A0A1M6L5H3"/>
<keyword evidence="2" id="KW-1185">Reference proteome</keyword>
<evidence type="ECO:0000313" key="1">
    <source>
        <dbReference type="EMBL" id="SHJ66451.1"/>
    </source>
</evidence>
<evidence type="ECO:0000313" key="2">
    <source>
        <dbReference type="Proteomes" id="UP000183952"/>
    </source>
</evidence>
<dbReference type="OrthoDB" id="1957909at2"/>
<dbReference type="Pfam" id="PF09548">
    <property type="entry name" value="Spore_III_AB"/>
    <property type="match status" value="1"/>
</dbReference>